<evidence type="ECO:0000313" key="2">
    <source>
        <dbReference type="EMBL" id="MDO4842841.1"/>
    </source>
</evidence>
<gene>
    <name evidence="2" type="ORF">Q3982_09220</name>
</gene>
<feature type="non-terminal residue" evidence="2">
    <location>
        <position position="184"/>
    </location>
</feature>
<keyword evidence="1" id="KW-0472">Membrane</keyword>
<organism evidence="2 3">
    <name type="scientific">Phoenicibacter congonensis</name>
    <dbReference type="NCBI Taxonomy" id="1944646"/>
    <lineage>
        <taxon>Bacteria</taxon>
        <taxon>Bacillati</taxon>
        <taxon>Actinomycetota</taxon>
        <taxon>Coriobacteriia</taxon>
        <taxon>Eggerthellales</taxon>
        <taxon>Eggerthellaceae</taxon>
        <taxon>Phoenicibacter</taxon>
    </lineage>
</organism>
<evidence type="ECO:0000256" key="1">
    <source>
        <dbReference type="SAM" id="Phobius"/>
    </source>
</evidence>
<reference evidence="2" key="1">
    <citation type="submission" date="2023-07" db="EMBL/GenBank/DDBJ databases">
        <title>Between Cages and Wild: Unraveling the Impact of Captivity on Animal Microbiomes and Antimicrobial Resistance.</title>
        <authorList>
            <person name="Schmartz G.P."/>
            <person name="Rehner J."/>
            <person name="Schuff M.J."/>
            <person name="Becker S.L."/>
            <person name="Kravczyk M."/>
            <person name="Gurevich A."/>
            <person name="Francke R."/>
            <person name="Mueller R."/>
            <person name="Keller V."/>
            <person name="Keller A."/>
        </authorList>
    </citation>
    <scope>NUCLEOTIDE SEQUENCE</scope>
    <source>
        <strain evidence="2">S12M_St_49</strain>
    </source>
</reference>
<comment type="caution">
    <text evidence="2">The sequence shown here is derived from an EMBL/GenBank/DDBJ whole genome shotgun (WGS) entry which is preliminary data.</text>
</comment>
<dbReference type="AlphaFoldDB" id="A0AA43RL79"/>
<sequence>MDAKRKKMIIIGAVLAAIVIALGIVLNTVCFHSWQDASCEAPMTCTKCGEIRGQALGHEWIAATCSKPKYCLNCGKTEGAALAHSWQEATCESPKLCTECGKADGEALGHKVKQWNVTKKASCSEEGERTGYCERCEKDCIEKLEKLPHTKSGWTVAKDYVITSEGTVTPGTEAIVCTVCGKQL</sequence>
<protein>
    <submittedName>
        <fullName evidence="2">Uncharacterized protein</fullName>
    </submittedName>
</protein>
<keyword evidence="1" id="KW-0812">Transmembrane</keyword>
<feature type="transmembrane region" description="Helical" evidence="1">
    <location>
        <begin position="9"/>
        <end position="34"/>
    </location>
</feature>
<dbReference type="Proteomes" id="UP001168575">
    <property type="component" value="Unassembled WGS sequence"/>
</dbReference>
<evidence type="ECO:0000313" key="3">
    <source>
        <dbReference type="Proteomes" id="UP001168575"/>
    </source>
</evidence>
<accession>A0AA43RL79</accession>
<keyword evidence="3" id="KW-1185">Reference proteome</keyword>
<keyword evidence="1" id="KW-1133">Transmembrane helix</keyword>
<proteinExistence type="predicted"/>
<dbReference type="EMBL" id="JAUMVS010000334">
    <property type="protein sequence ID" value="MDO4842841.1"/>
    <property type="molecule type" value="Genomic_DNA"/>
</dbReference>
<name>A0AA43RL79_9ACTN</name>